<dbReference type="Proteomes" id="UP001303760">
    <property type="component" value="Unassembled WGS sequence"/>
</dbReference>
<comment type="caution">
    <text evidence="2">The sequence shown here is derived from an EMBL/GenBank/DDBJ whole genome shotgun (WGS) entry which is preliminary data.</text>
</comment>
<dbReference type="InterPro" id="IPR010730">
    <property type="entry name" value="HET"/>
</dbReference>
<dbReference type="AlphaFoldDB" id="A0AAN7C0X3"/>
<evidence type="ECO:0000313" key="2">
    <source>
        <dbReference type="EMBL" id="KAK4233234.1"/>
    </source>
</evidence>
<protein>
    <submittedName>
        <fullName evidence="2">Heterokaryon incompatibility protein-domain-containing protein</fullName>
    </submittedName>
</protein>
<evidence type="ECO:0000313" key="3">
    <source>
        <dbReference type="Proteomes" id="UP001303760"/>
    </source>
</evidence>
<accession>A0AAN7C0X3</accession>
<evidence type="ECO:0000259" key="1">
    <source>
        <dbReference type="Pfam" id="PF06985"/>
    </source>
</evidence>
<sequence length="284" mass="32353">MRLLNTETFQLESFASHETTSYAILSHTWGKDETLFEDIRIKPPGPLNTGKLGDAKVLGACAKARSRGYRYIWIDTCCIDKSSSAELSEAINSMFEWYRTSQVCYAYLSDITHGDETMLDKSRWFTRGWTLQELIAPCEVLFCSRDWKTLGNRRDLAAQLSDITGIHGAILRRDPGMNVNRLLAETSVAARMSWIRHRQTTRKEDMAYCLMGLFDVNMPLLYGEGTKAYARLQQEIIKNLDDQSILAHWPGTMDGSEGLLARVPPRSQFIATMHPTFSSDRPYF</sequence>
<name>A0AAN7C0X3_9PEZI</name>
<gene>
    <name evidence="2" type="ORF">C8A03DRAFT_48155</name>
</gene>
<feature type="domain" description="Heterokaryon incompatibility" evidence="1">
    <location>
        <begin position="22"/>
        <end position="113"/>
    </location>
</feature>
<dbReference type="PANTHER" id="PTHR10622">
    <property type="entry name" value="HET DOMAIN-CONTAINING PROTEIN"/>
    <property type="match status" value="1"/>
</dbReference>
<keyword evidence="3" id="KW-1185">Reference proteome</keyword>
<reference evidence="2" key="2">
    <citation type="submission" date="2023-05" db="EMBL/GenBank/DDBJ databases">
        <authorList>
            <consortium name="Lawrence Berkeley National Laboratory"/>
            <person name="Steindorff A."/>
            <person name="Hensen N."/>
            <person name="Bonometti L."/>
            <person name="Westerberg I."/>
            <person name="Brannstrom I.O."/>
            <person name="Guillou S."/>
            <person name="Cros-Aarteil S."/>
            <person name="Calhoun S."/>
            <person name="Haridas S."/>
            <person name="Kuo A."/>
            <person name="Mondo S."/>
            <person name="Pangilinan J."/>
            <person name="Riley R."/>
            <person name="Labutti K."/>
            <person name="Andreopoulos B."/>
            <person name="Lipzen A."/>
            <person name="Chen C."/>
            <person name="Yanf M."/>
            <person name="Daum C."/>
            <person name="Ng V."/>
            <person name="Clum A."/>
            <person name="Ohm R."/>
            <person name="Martin F."/>
            <person name="Silar P."/>
            <person name="Natvig D."/>
            <person name="Lalanne C."/>
            <person name="Gautier V."/>
            <person name="Ament-Velasquez S.L."/>
            <person name="Kruys A."/>
            <person name="Hutchinson M.I."/>
            <person name="Powell A.J."/>
            <person name="Barry K."/>
            <person name="Miller A.N."/>
            <person name="Grigoriev I.V."/>
            <person name="Debuchy R."/>
            <person name="Gladieux P."/>
            <person name="Thoren M.H."/>
            <person name="Johannesson H."/>
        </authorList>
    </citation>
    <scope>NUCLEOTIDE SEQUENCE</scope>
    <source>
        <strain evidence="2">CBS 532.94</strain>
    </source>
</reference>
<dbReference type="Pfam" id="PF06985">
    <property type="entry name" value="HET"/>
    <property type="match status" value="1"/>
</dbReference>
<dbReference type="PANTHER" id="PTHR10622:SF10">
    <property type="entry name" value="HET DOMAIN-CONTAINING PROTEIN"/>
    <property type="match status" value="1"/>
</dbReference>
<organism evidence="2 3">
    <name type="scientific">Achaetomium macrosporum</name>
    <dbReference type="NCBI Taxonomy" id="79813"/>
    <lineage>
        <taxon>Eukaryota</taxon>
        <taxon>Fungi</taxon>
        <taxon>Dikarya</taxon>
        <taxon>Ascomycota</taxon>
        <taxon>Pezizomycotina</taxon>
        <taxon>Sordariomycetes</taxon>
        <taxon>Sordariomycetidae</taxon>
        <taxon>Sordariales</taxon>
        <taxon>Chaetomiaceae</taxon>
        <taxon>Achaetomium</taxon>
    </lineage>
</organism>
<proteinExistence type="predicted"/>
<reference evidence="2" key="1">
    <citation type="journal article" date="2023" name="Mol. Phylogenet. Evol.">
        <title>Genome-scale phylogeny and comparative genomics of the fungal order Sordariales.</title>
        <authorList>
            <person name="Hensen N."/>
            <person name="Bonometti L."/>
            <person name="Westerberg I."/>
            <person name="Brannstrom I.O."/>
            <person name="Guillou S."/>
            <person name="Cros-Aarteil S."/>
            <person name="Calhoun S."/>
            <person name="Haridas S."/>
            <person name="Kuo A."/>
            <person name="Mondo S."/>
            <person name="Pangilinan J."/>
            <person name="Riley R."/>
            <person name="LaButti K."/>
            <person name="Andreopoulos B."/>
            <person name="Lipzen A."/>
            <person name="Chen C."/>
            <person name="Yan M."/>
            <person name="Daum C."/>
            <person name="Ng V."/>
            <person name="Clum A."/>
            <person name="Steindorff A."/>
            <person name="Ohm R.A."/>
            <person name="Martin F."/>
            <person name="Silar P."/>
            <person name="Natvig D.O."/>
            <person name="Lalanne C."/>
            <person name="Gautier V."/>
            <person name="Ament-Velasquez S.L."/>
            <person name="Kruys A."/>
            <person name="Hutchinson M.I."/>
            <person name="Powell A.J."/>
            <person name="Barry K."/>
            <person name="Miller A.N."/>
            <person name="Grigoriev I.V."/>
            <person name="Debuchy R."/>
            <person name="Gladieux P."/>
            <person name="Hiltunen Thoren M."/>
            <person name="Johannesson H."/>
        </authorList>
    </citation>
    <scope>NUCLEOTIDE SEQUENCE</scope>
    <source>
        <strain evidence="2">CBS 532.94</strain>
    </source>
</reference>
<dbReference type="EMBL" id="MU860618">
    <property type="protein sequence ID" value="KAK4233234.1"/>
    <property type="molecule type" value="Genomic_DNA"/>
</dbReference>